<dbReference type="EMBL" id="CM023483">
    <property type="protein sequence ID" value="KAH6936239.1"/>
    <property type="molecule type" value="Genomic_DNA"/>
</dbReference>
<gene>
    <name evidence="1" type="ORF">HPB50_015031</name>
</gene>
<dbReference type="Proteomes" id="UP000821845">
    <property type="component" value="Chromosome 3"/>
</dbReference>
<evidence type="ECO:0000313" key="1">
    <source>
        <dbReference type="EMBL" id="KAH6936239.1"/>
    </source>
</evidence>
<keyword evidence="2" id="KW-1185">Reference proteome</keyword>
<name>A0ACB7SQN9_HYAAI</name>
<reference evidence="1" key="1">
    <citation type="submission" date="2020-05" db="EMBL/GenBank/DDBJ databases">
        <title>Large-scale comparative analyses of tick genomes elucidate their genetic diversity and vector capacities.</title>
        <authorList>
            <person name="Jia N."/>
            <person name="Wang J."/>
            <person name="Shi W."/>
            <person name="Du L."/>
            <person name="Sun Y."/>
            <person name="Zhan W."/>
            <person name="Jiang J."/>
            <person name="Wang Q."/>
            <person name="Zhang B."/>
            <person name="Ji P."/>
            <person name="Sakyi L.B."/>
            <person name="Cui X."/>
            <person name="Yuan T."/>
            <person name="Jiang B."/>
            <person name="Yang W."/>
            <person name="Lam T.T.-Y."/>
            <person name="Chang Q."/>
            <person name="Ding S."/>
            <person name="Wang X."/>
            <person name="Zhu J."/>
            <person name="Ruan X."/>
            <person name="Zhao L."/>
            <person name="Wei J."/>
            <person name="Que T."/>
            <person name="Du C."/>
            <person name="Cheng J."/>
            <person name="Dai P."/>
            <person name="Han X."/>
            <person name="Huang E."/>
            <person name="Gao Y."/>
            <person name="Liu J."/>
            <person name="Shao H."/>
            <person name="Ye R."/>
            <person name="Li L."/>
            <person name="Wei W."/>
            <person name="Wang X."/>
            <person name="Wang C."/>
            <person name="Yang T."/>
            <person name="Huo Q."/>
            <person name="Li W."/>
            <person name="Guo W."/>
            <person name="Chen H."/>
            <person name="Zhou L."/>
            <person name="Ni X."/>
            <person name="Tian J."/>
            <person name="Zhou Y."/>
            <person name="Sheng Y."/>
            <person name="Liu T."/>
            <person name="Pan Y."/>
            <person name="Xia L."/>
            <person name="Li J."/>
            <person name="Zhao F."/>
            <person name="Cao W."/>
        </authorList>
    </citation>
    <scope>NUCLEOTIDE SEQUENCE</scope>
    <source>
        <strain evidence="1">Hyas-2018</strain>
    </source>
</reference>
<accession>A0ACB7SQN9</accession>
<protein>
    <submittedName>
        <fullName evidence="1">Uncharacterized protein</fullName>
    </submittedName>
</protein>
<organism evidence="1 2">
    <name type="scientific">Hyalomma asiaticum</name>
    <name type="common">Tick</name>
    <dbReference type="NCBI Taxonomy" id="266040"/>
    <lineage>
        <taxon>Eukaryota</taxon>
        <taxon>Metazoa</taxon>
        <taxon>Ecdysozoa</taxon>
        <taxon>Arthropoda</taxon>
        <taxon>Chelicerata</taxon>
        <taxon>Arachnida</taxon>
        <taxon>Acari</taxon>
        <taxon>Parasitiformes</taxon>
        <taxon>Ixodida</taxon>
        <taxon>Ixodoidea</taxon>
        <taxon>Ixodidae</taxon>
        <taxon>Hyalomminae</taxon>
        <taxon>Hyalomma</taxon>
    </lineage>
</organism>
<proteinExistence type="predicted"/>
<comment type="caution">
    <text evidence="1">The sequence shown here is derived from an EMBL/GenBank/DDBJ whole genome shotgun (WGS) entry which is preliminary data.</text>
</comment>
<sequence length="813" mass="88915">MQALVQSKIAEHSSRQLKSITEAGQNGAKKFWSYVSTLDRKAPTPEIRHESSGQPITDLAAHLTAHLQNLFNPQQGAPAATDLGDVLEQDRPSEENIWQVTRLPLDRALSRISANTATGLDGIPAGLVKYLGDSAREHLAEIFTNILHGGPIPSEWRHGRVALVCKRGGDASLLTLAIPLPAKAYNCRVVRPPCSLSFPRICEARAAREIPLVRRCHPDRKEGSTAASSTVTIAMQTRRGLLTAIVSTARLSPKESEEVTLQAKPAQSLVFLKTQSPLTANLLLSLTHLQLHATRECQGRFSSSHSYAPCHAAPSSSSIRESASPSAPSPPGSYAAVVNAPSALSRSSSSKTPPLHRRVQTRDFAPSTTASDGSTPPFACSTTKSTRSAHAGIRRNAPDDPGTSLVTTKVPAHKLRKPVWTLLRAKYQRLKAQKNRSPGEDAPSVRPKLGQRKHLRRPVTGAGTRGADGGSSSQVLMMSSAFEMDTAPPLNVTQTGPPLLSQTPEASQAPATTPLPSDAQINSQQMNQRSNPPKQQNARPQQRLAKCSTIVVKFDGYIDITRLNFSAVCQGILYAVQATSTEKEDTYIKRREKQNLIVVQTYRATIAHRLMNSTSIIVGSKTYQIRCYNAFDETYSRGVIHGIYPDITEETLRSELTIQGRTIANVRRLGTTNTVLVIVEGEELPRHARLFSGVYNIYPERRKTAQCASCQELGHRADVCPNRRTYVRCPHCSKQLPPGQETSDPTHESRTQNTGRHYRAPLYPYLIVSHHCKTRVRHVPPAATATEAAAEAEVVDRRNTKLQVTARQGFLTL</sequence>
<evidence type="ECO:0000313" key="2">
    <source>
        <dbReference type="Proteomes" id="UP000821845"/>
    </source>
</evidence>